<evidence type="ECO:0000313" key="1">
    <source>
        <dbReference type="EnsemblPlants" id="TuG1812G0100004705.01.T01.cds314387"/>
    </source>
</evidence>
<sequence>MVEVYTSDTRKWTSMPSGWGEWIRVFGGEGYVFLNDTLHFIAYDSEEDTFDSDGVTTRSIVTIDTSGNTWRKIPQPPKVDFTFIGQSLGCLYGMQIDHGNGCLLSVWALENYASGQWTLKHTASILELLERPCLEHGEHYTLVAIHPEQNLIFLSGGVESEQTLMSYDMDTQKLHSICTLGDYGMVNLQPYVPCFAERPSDAQ</sequence>
<reference evidence="1" key="2">
    <citation type="submission" date="2018-03" db="EMBL/GenBank/DDBJ databases">
        <title>The Triticum urartu genome reveals the dynamic nature of wheat genome evolution.</title>
        <authorList>
            <person name="Ling H."/>
            <person name="Ma B."/>
            <person name="Shi X."/>
            <person name="Liu H."/>
            <person name="Dong L."/>
            <person name="Sun H."/>
            <person name="Cao Y."/>
            <person name="Gao Q."/>
            <person name="Zheng S."/>
            <person name="Li Y."/>
            <person name="Yu Y."/>
            <person name="Du H."/>
            <person name="Qi M."/>
            <person name="Li Y."/>
            <person name="Yu H."/>
            <person name="Cui Y."/>
            <person name="Wang N."/>
            <person name="Chen C."/>
            <person name="Wu H."/>
            <person name="Zhao Y."/>
            <person name="Zhang J."/>
            <person name="Li Y."/>
            <person name="Zhou W."/>
            <person name="Zhang B."/>
            <person name="Hu W."/>
            <person name="Eijk M."/>
            <person name="Tang J."/>
            <person name="Witsenboer H."/>
            <person name="Zhao S."/>
            <person name="Li Z."/>
            <person name="Zhang A."/>
            <person name="Wang D."/>
            <person name="Liang C."/>
        </authorList>
    </citation>
    <scope>NUCLEOTIDE SEQUENCE [LARGE SCALE GENOMIC DNA]</scope>
    <source>
        <strain evidence="1">cv. G1812</strain>
    </source>
</reference>
<keyword evidence="2" id="KW-1185">Reference proteome</keyword>
<dbReference type="PANTHER" id="PTHR35546:SF18">
    <property type="entry name" value="F-BOX DOMAIN-CONTAINING PROTEIN"/>
    <property type="match status" value="1"/>
</dbReference>
<dbReference type="Gramene" id="TuG1812G0100004705.01.T01">
    <property type="protein sequence ID" value="TuG1812G0100004705.01.T01.cds314387"/>
    <property type="gene ID" value="TuG1812G0100004705.01"/>
</dbReference>
<protein>
    <recommendedName>
        <fullName evidence="3">F-box associated domain-containing protein</fullName>
    </recommendedName>
</protein>
<dbReference type="InterPro" id="IPR015915">
    <property type="entry name" value="Kelch-typ_b-propeller"/>
</dbReference>
<name>A0A8R7TB09_TRIUA</name>
<organism evidence="1 2">
    <name type="scientific">Triticum urartu</name>
    <name type="common">Red wild einkorn</name>
    <name type="synonym">Crithodium urartu</name>
    <dbReference type="NCBI Taxonomy" id="4572"/>
    <lineage>
        <taxon>Eukaryota</taxon>
        <taxon>Viridiplantae</taxon>
        <taxon>Streptophyta</taxon>
        <taxon>Embryophyta</taxon>
        <taxon>Tracheophyta</taxon>
        <taxon>Spermatophyta</taxon>
        <taxon>Magnoliopsida</taxon>
        <taxon>Liliopsida</taxon>
        <taxon>Poales</taxon>
        <taxon>Poaceae</taxon>
        <taxon>BOP clade</taxon>
        <taxon>Pooideae</taxon>
        <taxon>Triticodae</taxon>
        <taxon>Triticeae</taxon>
        <taxon>Triticinae</taxon>
        <taxon>Triticum</taxon>
    </lineage>
</organism>
<accession>A0A8R7TB09</accession>
<dbReference type="Gene3D" id="2.120.10.80">
    <property type="entry name" value="Kelch-type beta propeller"/>
    <property type="match status" value="1"/>
</dbReference>
<dbReference type="Proteomes" id="UP000015106">
    <property type="component" value="Chromosome 1"/>
</dbReference>
<dbReference type="SUPFAM" id="SSF63825">
    <property type="entry name" value="YWTD domain"/>
    <property type="match status" value="1"/>
</dbReference>
<reference evidence="2" key="1">
    <citation type="journal article" date="2013" name="Nature">
        <title>Draft genome of the wheat A-genome progenitor Triticum urartu.</title>
        <authorList>
            <person name="Ling H.Q."/>
            <person name="Zhao S."/>
            <person name="Liu D."/>
            <person name="Wang J."/>
            <person name="Sun H."/>
            <person name="Zhang C."/>
            <person name="Fan H."/>
            <person name="Li D."/>
            <person name="Dong L."/>
            <person name="Tao Y."/>
            <person name="Gao C."/>
            <person name="Wu H."/>
            <person name="Li Y."/>
            <person name="Cui Y."/>
            <person name="Guo X."/>
            <person name="Zheng S."/>
            <person name="Wang B."/>
            <person name="Yu K."/>
            <person name="Liang Q."/>
            <person name="Yang W."/>
            <person name="Lou X."/>
            <person name="Chen J."/>
            <person name="Feng M."/>
            <person name="Jian J."/>
            <person name="Zhang X."/>
            <person name="Luo G."/>
            <person name="Jiang Y."/>
            <person name="Liu J."/>
            <person name="Wang Z."/>
            <person name="Sha Y."/>
            <person name="Zhang B."/>
            <person name="Wu H."/>
            <person name="Tang D."/>
            <person name="Shen Q."/>
            <person name="Xue P."/>
            <person name="Zou S."/>
            <person name="Wang X."/>
            <person name="Liu X."/>
            <person name="Wang F."/>
            <person name="Yang Y."/>
            <person name="An X."/>
            <person name="Dong Z."/>
            <person name="Zhang K."/>
            <person name="Zhang X."/>
            <person name="Luo M.C."/>
            <person name="Dvorak J."/>
            <person name="Tong Y."/>
            <person name="Wang J."/>
            <person name="Yang H."/>
            <person name="Li Z."/>
            <person name="Wang D."/>
            <person name="Zhang A."/>
            <person name="Wang J."/>
        </authorList>
    </citation>
    <scope>NUCLEOTIDE SEQUENCE</scope>
    <source>
        <strain evidence="2">cv. G1812</strain>
    </source>
</reference>
<evidence type="ECO:0008006" key="3">
    <source>
        <dbReference type="Google" id="ProtNLM"/>
    </source>
</evidence>
<dbReference type="EnsemblPlants" id="TuG1812G0100004705.01.T01">
    <property type="protein sequence ID" value="TuG1812G0100004705.01.T01.cds314387"/>
    <property type="gene ID" value="TuG1812G0100004705.01"/>
</dbReference>
<reference evidence="1" key="3">
    <citation type="submission" date="2022-06" db="UniProtKB">
        <authorList>
            <consortium name="EnsemblPlants"/>
        </authorList>
    </citation>
    <scope>IDENTIFICATION</scope>
</reference>
<dbReference type="InterPro" id="IPR055290">
    <property type="entry name" value="At3g26010-like"/>
</dbReference>
<dbReference type="AlphaFoldDB" id="A0A8R7TB09"/>
<proteinExistence type="predicted"/>
<dbReference type="PANTHER" id="PTHR35546">
    <property type="entry name" value="F-BOX PROTEIN INTERACTION DOMAIN PROTEIN-RELATED"/>
    <property type="match status" value="1"/>
</dbReference>
<evidence type="ECO:0000313" key="2">
    <source>
        <dbReference type="Proteomes" id="UP000015106"/>
    </source>
</evidence>